<dbReference type="Gene3D" id="3.80.10.10">
    <property type="entry name" value="Ribonuclease Inhibitor"/>
    <property type="match status" value="2"/>
</dbReference>
<dbReference type="Proteomes" id="UP001497457">
    <property type="component" value="Chromosome 27b"/>
</dbReference>
<evidence type="ECO:0000259" key="2">
    <source>
        <dbReference type="Pfam" id="PF23247"/>
    </source>
</evidence>
<feature type="region of interest" description="Disordered" evidence="1">
    <location>
        <begin position="579"/>
        <end position="600"/>
    </location>
</feature>
<dbReference type="InterPro" id="IPR050905">
    <property type="entry name" value="Plant_NBS-LRR"/>
</dbReference>
<protein>
    <recommendedName>
        <fullName evidence="2">Disease resistance protein At4g27190-like leucine-rich repeats domain-containing protein</fullName>
    </recommendedName>
</protein>
<dbReference type="EMBL" id="OZ075137">
    <property type="protein sequence ID" value="CAL5009001.1"/>
    <property type="molecule type" value="Genomic_DNA"/>
</dbReference>
<organism evidence="3 4">
    <name type="scientific">Urochloa decumbens</name>
    <dbReference type="NCBI Taxonomy" id="240449"/>
    <lineage>
        <taxon>Eukaryota</taxon>
        <taxon>Viridiplantae</taxon>
        <taxon>Streptophyta</taxon>
        <taxon>Embryophyta</taxon>
        <taxon>Tracheophyta</taxon>
        <taxon>Spermatophyta</taxon>
        <taxon>Magnoliopsida</taxon>
        <taxon>Liliopsida</taxon>
        <taxon>Poales</taxon>
        <taxon>Poaceae</taxon>
        <taxon>PACMAD clade</taxon>
        <taxon>Panicoideae</taxon>
        <taxon>Panicodae</taxon>
        <taxon>Paniceae</taxon>
        <taxon>Melinidinae</taxon>
        <taxon>Urochloa</taxon>
    </lineage>
</organism>
<dbReference type="AlphaFoldDB" id="A0ABC9BV29"/>
<reference evidence="3 4" key="2">
    <citation type="submission" date="2024-10" db="EMBL/GenBank/DDBJ databases">
        <authorList>
            <person name="Ryan C."/>
        </authorList>
    </citation>
    <scope>NUCLEOTIDE SEQUENCE [LARGE SCALE GENOMIC DNA]</scope>
</reference>
<dbReference type="PANTHER" id="PTHR33463">
    <property type="entry name" value="NB-ARC DOMAIN-CONTAINING PROTEIN-RELATED"/>
    <property type="match status" value="1"/>
</dbReference>
<gene>
    <name evidence="3" type="ORF">URODEC1_LOCUS69294</name>
</gene>
<dbReference type="Pfam" id="PF23247">
    <property type="entry name" value="LRR_RPS2"/>
    <property type="match status" value="1"/>
</dbReference>
<dbReference type="InterPro" id="IPR057135">
    <property type="entry name" value="At4g27190-like_LRR"/>
</dbReference>
<feature type="domain" description="Disease resistance protein At4g27190-like leucine-rich repeats" evidence="2">
    <location>
        <begin position="900"/>
        <end position="1012"/>
    </location>
</feature>
<evidence type="ECO:0000313" key="4">
    <source>
        <dbReference type="Proteomes" id="UP001497457"/>
    </source>
</evidence>
<dbReference type="PANTHER" id="PTHR33463:SF194">
    <property type="entry name" value="OS04G0431700 PROTEIN"/>
    <property type="match status" value="1"/>
</dbReference>
<accession>A0ABC9BV29</accession>
<reference evidence="4" key="1">
    <citation type="submission" date="2024-06" db="EMBL/GenBank/DDBJ databases">
        <authorList>
            <person name="Ryan C."/>
        </authorList>
    </citation>
    <scope>NUCLEOTIDE SEQUENCE [LARGE SCALE GENOMIC DNA]</scope>
</reference>
<dbReference type="SUPFAM" id="SSF52058">
    <property type="entry name" value="L domain-like"/>
    <property type="match status" value="1"/>
</dbReference>
<evidence type="ECO:0000256" key="1">
    <source>
        <dbReference type="SAM" id="MobiDB-lite"/>
    </source>
</evidence>
<dbReference type="SUPFAM" id="SSF52047">
    <property type="entry name" value="RNI-like"/>
    <property type="match status" value="1"/>
</dbReference>
<sequence length="1073" mass="121176">MKIEYIQAKDVVGAKEEIYNIIQSNPNNNNNIYFDGWNGFGATAVLRSIAQTLPSMKAPPPELCFGRTFLIDCSTWQSKRVMQRKIVEELKLERNAMAKIEEQDNEDDFNAVDCGSRDVIREVSKMIAQTLIESRFMMVFLNGSNDEVDPSEFGIPDYLGIIIWTFRRSFVTTMHETDGISRLADKLRRTDLFIYTENTPADLSDSELNALFSKEAANDIVARYPFMPEINLTMVIDCCCYGFFLHRISRSTIVMDWAPHAPNFWICDGIIQEGDRTREISNALRSEIGFGGDGSLLDEVFDRMMQCLGTYHLVVKGEDDDNIDKYEERPYRWISVTSEKKIAQDNMKNILARATSIFLAFDRTIGAPSLSNALFKQCSKVGVLILSCCAFNFESPPFLHCHTLRFLGLDHCMDNNTIEHQGGVCATKWAFLKSLWVFTLYYTDWDEILSEEKIVLMANLMELNVEGVRWPRWTSHHQLQKRLPNLQRLRIIRPVYDEAAETTSSDIGDLFLMDNTSLEILDLSGSNRVMGRNLAASISKASKLQVLILDGCDELEDIVLSNNSSLRSFSLDGYGPASSHRASTVELPPYPKRPPADAGERKSVVKTSIISLQGCGRLDNLFLRGLPNLVELDLSGCPIKVLDFKTMVVDVPRLRRLFLLGCECLRAIKWGSDPDQWEVLELLCIDTRPAGRVLGCAAQPSLGTFSRSFHLQVHAIIVDARLARSFAAAILNKWSNVCFSINITSSTACSGVVVQPEATASKMMETIHENHHVVAGLYDDIFTKVGDALTPMQAFPQPPTQQSDHHIEIGDGSRNVQTETQAISDINNLAWLMSEGTESIHVHDVSTCSSTMPASVWHQLRWCRVERCPNLHAVFPPGAEDNNGSLETIWVSDLLMARCIWSKGRWYSDYHFNGLQHLHLRRCPSLQFALAMRSRPSFPSLETLHIIHCGDIRHIFVPAGLEEYQHTSVQFPKLTTIHLHDLPALQQICEAAKTLAPALETIRIRGCWSLRRFPSLKGRKPGVRRPAVEVEKDVWDKLEWDGVGAGHHPSLYETPVHSRYYKQSRLLRGTVLR</sequence>
<dbReference type="InterPro" id="IPR032675">
    <property type="entry name" value="LRR_dom_sf"/>
</dbReference>
<proteinExistence type="predicted"/>
<evidence type="ECO:0000313" key="3">
    <source>
        <dbReference type="EMBL" id="CAL5009001.1"/>
    </source>
</evidence>
<keyword evidence="4" id="KW-1185">Reference proteome</keyword>
<name>A0ABC9BV29_9POAL</name>